<accession>A0A0E3K0L9</accession>
<dbReference type="PANTHER" id="PTHR11728">
    <property type="entry name" value="GLYCEROL-3-PHOSPHATE DEHYDROGENASE"/>
    <property type="match status" value="1"/>
</dbReference>
<dbReference type="NCBIfam" id="NF000941">
    <property type="entry name" value="PRK00094.1-3"/>
    <property type="match status" value="1"/>
</dbReference>
<feature type="binding site" evidence="13">
    <location>
        <position position="50"/>
    </location>
    <ligand>
        <name>NADPH</name>
        <dbReference type="ChEBI" id="CHEBI:57783"/>
    </ligand>
</feature>
<feature type="binding site" evidence="13">
    <location>
        <position position="139"/>
    </location>
    <ligand>
        <name>NADPH</name>
        <dbReference type="ChEBI" id="CHEBI:57783"/>
    </ligand>
</feature>
<dbReference type="GO" id="GO:0051287">
    <property type="term" value="F:NAD binding"/>
    <property type="evidence" value="ECO:0007669"/>
    <property type="project" value="InterPro"/>
</dbReference>
<keyword evidence="21" id="KW-1185">Reference proteome</keyword>
<evidence type="ECO:0000259" key="19">
    <source>
        <dbReference type="Pfam" id="PF07479"/>
    </source>
</evidence>
<feature type="binding site" evidence="16">
    <location>
        <position position="139"/>
    </location>
    <ligand>
        <name>NAD(+)</name>
        <dbReference type="ChEBI" id="CHEBI:57540"/>
    </ligand>
</feature>
<dbReference type="InterPro" id="IPR011128">
    <property type="entry name" value="G3P_DH_NAD-dep_N"/>
</dbReference>
<feature type="binding site" evidence="13">
    <location>
        <position position="243"/>
    </location>
    <ligand>
        <name>sn-glycerol 3-phosphate</name>
        <dbReference type="ChEBI" id="CHEBI:57597"/>
    </ligand>
</feature>
<feature type="binding site" evidence="13">
    <location>
        <position position="13"/>
    </location>
    <ligand>
        <name>NADPH</name>
        <dbReference type="ChEBI" id="CHEBI:57783"/>
    </ligand>
</feature>
<dbReference type="FunFam" id="1.10.1040.10:FF:000001">
    <property type="entry name" value="Glycerol-3-phosphate dehydrogenase [NAD(P)+]"/>
    <property type="match status" value="1"/>
</dbReference>
<dbReference type="Pfam" id="PF01210">
    <property type="entry name" value="NAD_Gly3P_dh_N"/>
    <property type="match status" value="1"/>
</dbReference>
<dbReference type="GO" id="GO:0005829">
    <property type="term" value="C:cytosol"/>
    <property type="evidence" value="ECO:0007669"/>
    <property type="project" value="TreeGrafter"/>
</dbReference>
<dbReference type="Proteomes" id="UP000033115">
    <property type="component" value="Chromosome"/>
</dbReference>
<dbReference type="GO" id="GO:0006650">
    <property type="term" value="P:glycerophospholipid metabolic process"/>
    <property type="evidence" value="ECO:0007669"/>
    <property type="project" value="UniProtKB-UniRule"/>
</dbReference>
<dbReference type="HAMAP" id="MF_00394">
    <property type="entry name" value="NAD_Glyc3P_dehydrog"/>
    <property type="match status" value="1"/>
</dbReference>
<feature type="binding site" evidence="13">
    <location>
        <position position="254"/>
    </location>
    <ligand>
        <name>NADPH</name>
        <dbReference type="ChEBI" id="CHEBI:57783"/>
    </ligand>
</feature>
<evidence type="ECO:0000256" key="15">
    <source>
        <dbReference type="PIRSR" id="PIRSR000114-2"/>
    </source>
</evidence>
<evidence type="ECO:0000313" key="21">
    <source>
        <dbReference type="Proteomes" id="UP000033115"/>
    </source>
</evidence>
<dbReference type="Gene3D" id="3.40.50.720">
    <property type="entry name" value="NAD(P)-binding Rossmann-like Domain"/>
    <property type="match status" value="1"/>
</dbReference>
<reference evidence="20 21" key="1">
    <citation type="journal article" date="2015" name="J. Biotechnol.">
        <title>Complete genome sequence of a malodorant-producing acetogen, Clostridium scatologenes ATCC 25775(T).</title>
        <authorList>
            <person name="Zhu Z."/>
            <person name="Guo T."/>
            <person name="Zheng H."/>
            <person name="Song T."/>
            <person name="Ouyang P."/>
            <person name="Xie J."/>
        </authorList>
    </citation>
    <scope>NUCLEOTIDE SEQUENCE [LARGE SCALE GENOMIC DNA]</scope>
    <source>
        <strain evidence="20 21">ATCC 25775</strain>
    </source>
</reference>
<dbReference type="GO" id="GO:0008654">
    <property type="term" value="P:phospholipid biosynthetic process"/>
    <property type="evidence" value="ECO:0007669"/>
    <property type="project" value="UniProtKB-KW"/>
</dbReference>
<evidence type="ECO:0000256" key="10">
    <source>
        <dbReference type="ARBA" id="ARBA00066687"/>
    </source>
</evidence>
<evidence type="ECO:0000256" key="6">
    <source>
        <dbReference type="ARBA" id="ARBA00023098"/>
    </source>
</evidence>
<dbReference type="UniPathway" id="UPA00940"/>
<feature type="binding site" evidence="13">
    <location>
        <position position="107"/>
    </location>
    <ligand>
        <name>NADPH</name>
        <dbReference type="ChEBI" id="CHEBI:57783"/>
    </ligand>
</feature>
<dbReference type="FunFam" id="3.40.50.720:FF:000019">
    <property type="entry name" value="Glycerol-3-phosphate dehydrogenase [NAD(P)+]"/>
    <property type="match status" value="1"/>
</dbReference>
<feature type="binding site" evidence="13">
    <location>
        <position position="255"/>
    </location>
    <ligand>
        <name>sn-glycerol 3-phosphate</name>
        <dbReference type="ChEBI" id="CHEBI:57597"/>
    </ligand>
</feature>
<evidence type="ECO:0000256" key="4">
    <source>
        <dbReference type="ARBA" id="ARBA00023002"/>
    </source>
</evidence>
<evidence type="ECO:0000256" key="9">
    <source>
        <dbReference type="ARBA" id="ARBA00052716"/>
    </source>
</evidence>
<dbReference type="InterPro" id="IPR008927">
    <property type="entry name" value="6-PGluconate_DH-like_C_sf"/>
</dbReference>
<feature type="binding site" evidence="13">
    <location>
        <position position="190"/>
    </location>
    <ligand>
        <name>sn-glycerol 3-phosphate</name>
        <dbReference type="ChEBI" id="CHEBI:57597"/>
    </ligand>
</feature>
<evidence type="ECO:0000256" key="3">
    <source>
        <dbReference type="ARBA" id="ARBA00022857"/>
    </source>
</evidence>
<keyword evidence="8 13" id="KW-1208">Phospholipid metabolism</keyword>
<keyword evidence="7 13" id="KW-0594">Phospholipid biosynthesis</keyword>
<feature type="binding site" evidence="15">
    <location>
        <begin position="254"/>
        <end position="255"/>
    </location>
    <ligand>
        <name>substrate</name>
    </ligand>
</feature>
<dbReference type="NCBIfam" id="NF000942">
    <property type="entry name" value="PRK00094.1-4"/>
    <property type="match status" value="1"/>
</dbReference>
<feature type="binding site" evidence="13">
    <location>
        <position position="278"/>
    </location>
    <ligand>
        <name>NADPH</name>
        <dbReference type="ChEBI" id="CHEBI:57783"/>
    </ligand>
</feature>
<feature type="binding site" evidence="16">
    <location>
        <begin position="9"/>
        <end position="14"/>
    </location>
    <ligand>
        <name>NAD(+)</name>
        <dbReference type="ChEBI" id="CHEBI:57540"/>
    </ligand>
</feature>
<feature type="binding site" evidence="13">
    <location>
        <position position="137"/>
    </location>
    <ligand>
        <name>sn-glycerol 3-phosphate</name>
        <dbReference type="ChEBI" id="CHEBI:57597"/>
    </ligand>
</feature>
<keyword evidence="6 13" id="KW-0443">Lipid metabolism</keyword>
<dbReference type="PIRSF" id="PIRSF000114">
    <property type="entry name" value="Glycerol-3-P_dh"/>
    <property type="match status" value="1"/>
</dbReference>
<dbReference type="RefSeq" id="WP_029161443.1">
    <property type="nucleotide sequence ID" value="NZ_CP009933.1"/>
</dbReference>
<dbReference type="Gene3D" id="1.10.1040.10">
    <property type="entry name" value="N-(1-d-carboxylethyl)-l-norvaline Dehydrogenase, domain 2"/>
    <property type="match status" value="1"/>
</dbReference>
<feature type="binding site" evidence="13">
    <location>
        <position position="33"/>
    </location>
    <ligand>
        <name>NADPH</name>
        <dbReference type="ChEBI" id="CHEBI:57783"/>
    </ligand>
</feature>
<evidence type="ECO:0000256" key="16">
    <source>
        <dbReference type="PIRSR" id="PIRSR000114-3"/>
    </source>
</evidence>
<feature type="binding site" evidence="13">
    <location>
        <position position="280"/>
    </location>
    <ligand>
        <name>NADPH</name>
        <dbReference type="ChEBI" id="CHEBI:57783"/>
    </ligand>
</feature>
<dbReference type="STRING" id="1548.CSCA_2849"/>
<evidence type="ECO:0000259" key="18">
    <source>
        <dbReference type="Pfam" id="PF01210"/>
    </source>
</evidence>
<dbReference type="SUPFAM" id="SSF48179">
    <property type="entry name" value="6-phosphogluconate dehydrogenase C-terminal domain-like"/>
    <property type="match status" value="1"/>
</dbReference>
<feature type="binding site" evidence="13">
    <location>
        <position position="107"/>
    </location>
    <ligand>
        <name>sn-glycerol 3-phosphate</name>
        <dbReference type="ChEBI" id="CHEBI:57597"/>
    </ligand>
</feature>
<feature type="domain" description="Glycerol-3-phosphate dehydrogenase NAD-dependent C-terminal" evidence="19">
    <location>
        <begin position="179"/>
        <end position="316"/>
    </location>
</feature>
<evidence type="ECO:0000256" key="2">
    <source>
        <dbReference type="ARBA" id="ARBA00022516"/>
    </source>
</evidence>
<evidence type="ECO:0000256" key="1">
    <source>
        <dbReference type="ARBA" id="ARBA00011009"/>
    </source>
</evidence>
<gene>
    <name evidence="13" type="primary">gpsA</name>
    <name evidence="20" type="ORF">CSCA_2849</name>
</gene>
<feature type="domain" description="Glycerol-3-phosphate dehydrogenase NAD-dependent N-terminal" evidence="18">
    <location>
        <begin position="4"/>
        <end position="159"/>
    </location>
</feature>
<dbReference type="SUPFAM" id="SSF51735">
    <property type="entry name" value="NAD(P)-binding Rossmann-fold domains"/>
    <property type="match status" value="1"/>
</dbReference>
<feature type="active site" description="Proton acceptor" evidence="13 14">
    <location>
        <position position="190"/>
    </location>
</feature>
<evidence type="ECO:0000256" key="5">
    <source>
        <dbReference type="ARBA" id="ARBA00023027"/>
    </source>
</evidence>
<dbReference type="GO" id="GO:0046168">
    <property type="term" value="P:glycerol-3-phosphate catabolic process"/>
    <property type="evidence" value="ECO:0007669"/>
    <property type="project" value="InterPro"/>
</dbReference>
<keyword evidence="3 13" id="KW-0521">NADP</keyword>
<dbReference type="KEGG" id="csq:CSCA_2849"/>
<dbReference type="InterPro" id="IPR036291">
    <property type="entry name" value="NAD(P)-bd_dom_sf"/>
</dbReference>
<dbReference type="PRINTS" id="PR00077">
    <property type="entry name" value="GPDHDRGNASE"/>
</dbReference>
<feature type="binding site" evidence="13">
    <location>
        <position position="253"/>
    </location>
    <ligand>
        <name>sn-glycerol 3-phosphate</name>
        <dbReference type="ChEBI" id="CHEBI:57597"/>
    </ligand>
</feature>
<dbReference type="Pfam" id="PF07479">
    <property type="entry name" value="NAD_Gly3P_dh_C"/>
    <property type="match status" value="1"/>
</dbReference>
<name>A0A0E3K0L9_CLOSL</name>
<comment type="pathway">
    <text evidence="13">Membrane lipid metabolism; glycerophospholipid metabolism.</text>
</comment>
<proteinExistence type="inferred from homology"/>
<sequence>MGSKVAFLGGGSFGTALSIMLAKKGTKVKVWDRNKSVIDDINIKKENIKYLHGAVIPVGVEASENMEEVIKGSDYIVISVPSHVVRTISREAAKFISKDQIVISIAKGIEEKTGKRLSQVIKEELPLNHIVILSGPSHAEEVAQDIPTTVVAASEDIKFAENVQDLFMTNKFRVYTNDDLIGVEIGGAVKNIIALAAGISDGVGYGDNTKAALMTRGMSEIIRIGLALGGRKETFSGLTGIGDLIVTCTSMHSRNRRAGILIGKGTTPEGATEQIGMVVEGIKACRAFYDLKEKLGVSMPITDVLYKVLFEGKDVKYGVYELMTRDKKEEVY</sequence>
<organism evidence="20 21">
    <name type="scientific">Clostridium scatologenes</name>
    <dbReference type="NCBI Taxonomy" id="1548"/>
    <lineage>
        <taxon>Bacteria</taxon>
        <taxon>Bacillati</taxon>
        <taxon>Bacillota</taxon>
        <taxon>Clostridia</taxon>
        <taxon>Eubacteriales</taxon>
        <taxon>Clostridiaceae</taxon>
        <taxon>Clostridium</taxon>
    </lineage>
</organism>
<evidence type="ECO:0000256" key="8">
    <source>
        <dbReference type="ARBA" id="ARBA00023264"/>
    </source>
</evidence>
<dbReference type="GO" id="GO:0005975">
    <property type="term" value="P:carbohydrate metabolic process"/>
    <property type="evidence" value="ECO:0007669"/>
    <property type="project" value="InterPro"/>
</dbReference>
<comment type="caution">
    <text evidence="13">Lacks conserved residue(s) required for the propagation of feature annotation.</text>
</comment>
<dbReference type="HOGENOM" id="CLU_033449_0_2_9"/>
<comment type="subcellular location">
    <subcellularLocation>
        <location evidence="13">Cytoplasm</location>
    </subcellularLocation>
</comment>
<dbReference type="NCBIfam" id="NF000940">
    <property type="entry name" value="PRK00094.1-2"/>
    <property type="match status" value="1"/>
</dbReference>
<dbReference type="PANTHER" id="PTHR11728:SF1">
    <property type="entry name" value="GLYCEROL-3-PHOSPHATE DEHYDROGENASE [NAD(+)] 2, CHLOROPLASTIC"/>
    <property type="match status" value="1"/>
</dbReference>
<comment type="catalytic activity">
    <reaction evidence="9">
        <text>sn-glycerol 3-phosphate + NADP(+) = dihydroxyacetone phosphate + NADPH + H(+)</text>
        <dbReference type="Rhea" id="RHEA:11096"/>
        <dbReference type="ChEBI" id="CHEBI:15378"/>
        <dbReference type="ChEBI" id="CHEBI:57597"/>
        <dbReference type="ChEBI" id="CHEBI:57642"/>
        <dbReference type="ChEBI" id="CHEBI:57783"/>
        <dbReference type="ChEBI" id="CHEBI:58349"/>
        <dbReference type="EC" id="1.1.1.94"/>
    </reaction>
    <physiologicalReaction direction="right-to-left" evidence="9">
        <dbReference type="Rhea" id="RHEA:11098"/>
    </physiologicalReaction>
</comment>
<evidence type="ECO:0000256" key="11">
    <source>
        <dbReference type="ARBA" id="ARBA00069372"/>
    </source>
</evidence>
<evidence type="ECO:0000256" key="13">
    <source>
        <dbReference type="HAMAP-Rule" id="MF_00394"/>
    </source>
</evidence>
<comment type="similarity">
    <text evidence="1 13 17">Belongs to the NAD-dependent glycerol-3-phosphate dehydrogenase family.</text>
</comment>
<feature type="binding site" evidence="13">
    <location>
        <position position="254"/>
    </location>
    <ligand>
        <name>sn-glycerol 3-phosphate</name>
        <dbReference type="ChEBI" id="CHEBI:57597"/>
    </ligand>
</feature>
<evidence type="ECO:0000256" key="7">
    <source>
        <dbReference type="ARBA" id="ARBA00023209"/>
    </source>
</evidence>
<evidence type="ECO:0000313" key="20">
    <source>
        <dbReference type="EMBL" id="AKA69974.1"/>
    </source>
</evidence>
<dbReference type="EMBL" id="CP009933">
    <property type="protein sequence ID" value="AKA69974.1"/>
    <property type="molecule type" value="Genomic_DNA"/>
</dbReference>
<keyword evidence="5 13" id="KW-0520">NAD</keyword>
<dbReference type="PROSITE" id="PS00957">
    <property type="entry name" value="NAD_G3PDH"/>
    <property type="match status" value="1"/>
</dbReference>
<dbReference type="GO" id="GO:0046167">
    <property type="term" value="P:glycerol-3-phosphate biosynthetic process"/>
    <property type="evidence" value="ECO:0007669"/>
    <property type="project" value="UniProtKB-UniRule"/>
</dbReference>
<feature type="binding site" evidence="13">
    <location>
        <position position="135"/>
    </location>
    <ligand>
        <name>sn-glycerol 3-phosphate</name>
        <dbReference type="ChEBI" id="CHEBI:57597"/>
    </ligand>
</feature>
<dbReference type="EC" id="1.1.1.94" evidence="10 13"/>
<feature type="binding site" evidence="15">
    <location>
        <position position="107"/>
    </location>
    <ligand>
        <name>substrate</name>
    </ligand>
</feature>
<dbReference type="InterPro" id="IPR006168">
    <property type="entry name" value="G3P_DH_NAD-dep"/>
</dbReference>
<comment type="function">
    <text evidence="13">Catalyzes the reduction of the glycolytic intermediate dihydroxyacetone phosphate (DHAP) to sn-glycerol 3-phosphate (G3P), the key precursor for phospholipid synthesis.</text>
</comment>
<keyword evidence="13" id="KW-0963">Cytoplasm</keyword>
<feature type="binding site" evidence="16">
    <location>
        <position position="254"/>
    </location>
    <ligand>
        <name>NAD(+)</name>
        <dbReference type="ChEBI" id="CHEBI:57540"/>
    </ligand>
</feature>
<evidence type="ECO:0000256" key="14">
    <source>
        <dbReference type="PIRSR" id="PIRSR000114-1"/>
    </source>
</evidence>
<dbReference type="GO" id="GO:0141152">
    <property type="term" value="F:glycerol-3-phosphate dehydrogenase (NAD+) activity"/>
    <property type="evidence" value="ECO:0007669"/>
    <property type="project" value="RHEA"/>
</dbReference>
<dbReference type="InterPro" id="IPR006109">
    <property type="entry name" value="G3P_DH_NAD-dep_C"/>
</dbReference>
<keyword evidence="4 13" id="KW-0560">Oxidoreductase</keyword>
<dbReference type="InterPro" id="IPR013328">
    <property type="entry name" value="6PGD_dom2"/>
</dbReference>
<keyword evidence="2 13" id="KW-0444">Lipid biosynthesis</keyword>
<feature type="binding site" evidence="13">
    <location>
        <position position="12"/>
    </location>
    <ligand>
        <name>NADPH</name>
        <dbReference type="ChEBI" id="CHEBI:57783"/>
    </ligand>
</feature>
<keyword evidence="13" id="KW-0547">Nucleotide-binding</keyword>
<protein>
    <recommendedName>
        <fullName evidence="11 13">Glycerol-3-phosphate dehydrogenase [NAD(P)+]</fullName>
        <ecNumber evidence="10 13">1.1.1.94</ecNumber>
    </recommendedName>
    <alternativeName>
        <fullName evidence="13">NAD(P)(+)-dependent glycerol-3-phosphate dehydrogenase</fullName>
    </alternativeName>
    <alternativeName>
        <fullName evidence="12 13">NAD(P)H-dependent dihydroxyacetone-phosphate reductase</fullName>
    </alternativeName>
</protein>
<comment type="catalytic activity">
    <reaction evidence="13">
        <text>sn-glycerol 3-phosphate + NAD(+) = dihydroxyacetone phosphate + NADH + H(+)</text>
        <dbReference type="Rhea" id="RHEA:11092"/>
        <dbReference type="ChEBI" id="CHEBI:15378"/>
        <dbReference type="ChEBI" id="CHEBI:57540"/>
        <dbReference type="ChEBI" id="CHEBI:57597"/>
        <dbReference type="ChEBI" id="CHEBI:57642"/>
        <dbReference type="ChEBI" id="CHEBI:57945"/>
        <dbReference type="EC" id="1.1.1.94"/>
    </reaction>
</comment>
<dbReference type="AlphaFoldDB" id="A0A0E3K0L9"/>
<dbReference type="GO" id="GO:0141153">
    <property type="term" value="F:glycerol-3-phosphate dehydrogenase (NADP+) activity"/>
    <property type="evidence" value="ECO:0007669"/>
    <property type="project" value="RHEA"/>
</dbReference>
<evidence type="ECO:0000256" key="17">
    <source>
        <dbReference type="RuleBase" id="RU000437"/>
    </source>
</evidence>
<evidence type="ECO:0000256" key="12">
    <source>
        <dbReference type="ARBA" id="ARBA00080511"/>
    </source>
</evidence>